<dbReference type="Proteomes" id="UP001478133">
    <property type="component" value="Unassembled WGS sequence"/>
</dbReference>
<sequence length="282" mass="31074">MKEIYKNALDKATLPKESKENIKSLYDKVNKEDNVVSIEKKRNIKKPLAFVAAGLVCAVAVGSTFAVGQFNDSKNSGSKNSFVLNVSAAEIGRKVANGDKTDTKGSKVTTGTSGYIVSQGDDKTWHYDFTLPVVCKGNNIDEITYTVNRGSITLDSEETDKKSETVSYKALPKDKLVSLDICGDSSSLSKSEQQILDKGLIPQADMEQYKNAIDILLKDLKVTVKAKFNDGTTEEETINVNSKLCTSEELNDDGQRDDDIMLYNDDLDSDEDDVYLSFEVEK</sequence>
<reference evidence="2 3" key="1">
    <citation type="submission" date="2024-03" db="EMBL/GenBank/DDBJ databases">
        <title>Human intestinal bacterial collection.</title>
        <authorList>
            <person name="Pauvert C."/>
            <person name="Hitch T.C.A."/>
            <person name="Clavel T."/>
        </authorList>
    </citation>
    <scope>NUCLEOTIDE SEQUENCE [LARGE SCALE GENOMIC DNA]</scope>
    <source>
        <strain evidence="2 3">CLA-AP-H18</strain>
    </source>
</reference>
<gene>
    <name evidence="2" type="ORF">ABFO16_09210</name>
</gene>
<feature type="transmembrane region" description="Helical" evidence="1">
    <location>
        <begin position="48"/>
        <end position="70"/>
    </location>
</feature>
<keyword evidence="1" id="KW-1133">Transmembrane helix</keyword>
<organism evidence="2 3">
    <name type="scientific">Ruminococcoides intestinihominis</name>
    <dbReference type="NCBI Taxonomy" id="3133161"/>
    <lineage>
        <taxon>Bacteria</taxon>
        <taxon>Bacillati</taxon>
        <taxon>Bacillota</taxon>
        <taxon>Clostridia</taxon>
        <taxon>Eubacteriales</taxon>
        <taxon>Oscillospiraceae</taxon>
        <taxon>Ruminococcoides</taxon>
    </lineage>
</organism>
<dbReference type="EMBL" id="JBBMFI010000055">
    <property type="protein sequence ID" value="MEQ2566412.1"/>
    <property type="molecule type" value="Genomic_DNA"/>
</dbReference>
<name>A0ABV1HVR0_9FIRM</name>
<keyword evidence="3" id="KW-1185">Reference proteome</keyword>
<evidence type="ECO:0000313" key="2">
    <source>
        <dbReference type="EMBL" id="MEQ2566412.1"/>
    </source>
</evidence>
<proteinExistence type="predicted"/>
<evidence type="ECO:0000313" key="3">
    <source>
        <dbReference type="Proteomes" id="UP001478133"/>
    </source>
</evidence>
<protein>
    <recommendedName>
        <fullName evidence="4">DUF4179 domain-containing protein</fullName>
    </recommendedName>
</protein>
<evidence type="ECO:0008006" key="4">
    <source>
        <dbReference type="Google" id="ProtNLM"/>
    </source>
</evidence>
<dbReference type="RefSeq" id="WP_211148591.1">
    <property type="nucleotide sequence ID" value="NZ_JBBMEY010000012.1"/>
</dbReference>
<evidence type="ECO:0000256" key="1">
    <source>
        <dbReference type="SAM" id="Phobius"/>
    </source>
</evidence>
<accession>A0ABV1HVR0</accession>
<keyword evidence="1" id="KW-0812">Transmembrane</keyword>
<comment type="caution">
    <text evidence="2">The sequence shown here is derived from an EMBL/GenBank/DDBJ whole genome shotgun (WGS) entry which is preliminary data.</text>
</comment>
<keyword evidence="1" id="KW-0472">Membrane</keyword>